<evidence type="ECO:0000256" key="1">
    <source>
        <dbReference type="SAM" id="MobiDB-lite"/>
    </source>
</evidence>
<protein>
    <recommendedName>
        <fullName evidence="4">BTB domain-containing protein</fullName>
    </recommendedName>
</protein>
<keyword evidence="3" id="KW-1185">Reference proteome</keyword>
<dbReference type="Proteomes" id="UP001396898">
    <property type="component" value="Unassembled WGS sequence"/>
</dbReference>
<gene>
    <name evidence="2" type="ORF">PG991_000919</name>
</gene>
<reference evidence="2 3" key="1">
    <citation type="submission" date="2023-01" db="EMBL/GenBank/DDBJ databases">
        <title>Analysis of 21 Apiospora genomes using comparative genomics revels a genus with tremendous synthesis potential of carbohydrate active enzymes and secondary metabolites.</title>
        <authorList>
            <person name="Sorensen T."/>
        </authorList>
    </citation>
    <scope>NUCLEOTIDE SEQUENCE [LARGE SCALE GENOMIC DNA]</scope>
    <source>
        <strain evidence="2 3">CBS 20057</strain>
    </source>
</reference>
<name>A0ABR1STD1_9PEZI</name>
<dbReference type="EMBL" id="JAQQWI010000002">
    <property type="protein sequence ID" value="KAK8037573.1"/>
    <property type="molecule type" value="Genomic_DNA"/>
</dbReference>
<proteinExistence type="predicted"/>
<sequence length="166" mass="18416">MPYIPHMGDAYKGDAYKGDECALLTGAYSDCQITCEDRTWNLHKIILLRSRFLWKAFTSNKEPENGISPASGLCTFLPEHAITELEKIAKIAFDPPKPSYKALQKPVSDFVAKTSYLFVADPILSAAIQADPRLWAEHARLINREESEQEATDEGVAISGGRDEVA</sequence>
<dbReference type="CDD" id="cd18186">
    <property type="entry name" value="BTB_POZ_ZBTB_KLHL-like"/>
    <property type="match status" value="1"/>
</dbReference>
<accession>A0ABR1STD1</accession>
<evidence type="ECO:0000313" key="2">
    <source>
        <dbReference type="EMBL" id="KAK8037573.1"/>
    </source>
</evidence>
<feature type="region of interest" description="Disordered" evidence="1">
    <location>
        <begin position="145"/>
        <end position="166"/>
    </location>
</feature>
<comment type="caution">
    <text evidence="2">The sequence shown here is derived from an EMBL/GenBank/DDBJ whole genome shotgun (WGS) entry which is preliminary data.</text>
</comment>
<evidence type="ECO:0000313" key="3">
    <source>
        <dbReference type="Proteomes" id="UP001396898"/>
    </source>
</evidence>
<organism evidence="2 3">
    <name type="scientific">Apiospora marii</name>
    <dbReference type="NCBI Taxonomy" id="335849"/>
    <lineage>
        <taxon>Eukaryota</taxon>
        <taxon>Fungi</taxon>
        <taxon>Dikarya</taxon>
        <taxon>Ascomycota</taxon>
        <taxon>Pezizomycotina</taxon>
        <taxon>Sordariomycetes</taxon>
        <taxon>Xylariomycetidae</taxon>
        <taxon>Amphisphaeriales</taxon>
        <taxon>Apiosporaceae</taxon>
        <taxon>Apiospora</taxon>
    </lineage>
</organism>
<evidence type="ECO:0008006" key="4">
    <source>
        <dbReference type="Google" id="ProtNLM"/>
    </source>
</evidence>